<keyword evidence="3" id="KW-1185">Reference proteome</keyword>
<evidence type="ECO:0000313" key="2">
    <source>
        <dbReference type="EMBL" id="KUO17154.1"/>
    </source>
</evidence>
<accession>A0A101UUM3</accession>
<name>A0A101UUM3_9ACTN</name>
<dbReference type="EMBL" id="LMXB01000079">
    <property type="protein sequence ID" value="KUO17154.1"/>
    <property type="molecule type" value="Genomic_DNA"/>
</dbReference>
<dbReference type="STRING" id="909626.AQJ91_31800"/>
<dbReference type="RefSeq" id="WP_067028411.1">
    <property type="nucleotide sequence ID" value="NZ_KQ949099.1"/>
</dbReference>
<comment type="caution">
    <text evidence="2">The sequence shown here is derived from an EMBL/GenBank/DDBJ whole genome shotgun (WGS) entry which is preliminary data.</text>
</comment>
<evidence type="ECO:0000313" key="3">
    <source>
        <dbReference type="Proteomes" id="UP000053260"/>
    </source>
</evidence>
<gene>
    <name evidence="2" type="ORF">AQJ91_31800</name>
</gene>
<organism evidence="2 3">
    <name type="scientific">Streptomyces dysideae</name>
    <dbReference type="NCBI Taxonomy" id="909626"/>
    <lineage>
        <taxon>Bacteria</taxon>
        <taxon>Bacillati</taxon>
        <taxon>Actinomycetota</taxon>
        <taxon>Actinomycetes</taxon>
        <taxon>Kitasatosporales</taxon>
        <taxon>Streptomycetaceae</taxon>
        <taxon>Streptomyces</taxon>
    </lineage>
</organism>
<dbReference type="AlphaFoldDB" id="A0A101UUM3"/>
<sequence>MDIANDLALIDLLCTRDFPAARTGPDEDTGGPGYHMAGLGQRDWPDADDCYAYEAAVTERLTTRWGEPSRWGTVTLAERIARGEHIPEPWSRLSALAVELRTWEASDTGRWVTVAVADHDAEEQPHVFVVVTNTAPA</sequence>
<feature type="region of interest" description="Disordered" evidence="1">
    <location>
        <begin position="20"/>
        <end position="39"/>
    </location>
</feature>
<protein>
    <submittedName>
        <fullName evidence="2">Uncharacterized protein</fullName>
    </submittedName>
</protein>
<dbReference type="Proteomes" id="UP000053260">
    <property type="component" value="Unassembled WGS sequence"/>
</dbReference>
<evidence type="ECO:0000256" key="1">
    <source>
        <dbReference type="SAM" id="MobiDB-lite"/>
    </source>
</evidence>
<reference evidence="2 3" key="1">
    <citation type="submission" date="2015-10" db="EMBL/GenBank/DDBJ databases">
        <title>Draft genome sequence of Streptomyces sp. RV15, isolated from a marine sponge.</title>
        <authorList>
            <person name="Ruckert C."/>
            <person name="Abdelmohsen U.R."/>
            <person name="Winkler A."/>
            <person name="Hentschel U."/>
            <person name="Kalinowski J."/>
            <person name="Kampfer P."/>
            <person name="Glaeser S."/>
        </authorList>
    </citation>
    <scope>NUCLEOTIDE SEQUENCE [LARGE SCALE GENOMIC DNA]</scope>
    <source>
        <strain evidence="2 3">RV15</strain>
    </source>
</reference>
<dbReference type="OrthoDB" id="3478947at2"/>
<proteinExistence type="predicted"/>